<evidence type="ECO:0000259" key="6">
    <source>
        <dbReference type="Pfam" id="PF03470"/>
    </source>
</evidence>
<dbReference type="InterPro" id="IPR005380">
    <property type="entry name" value="XS_domain"/>
</dbReference>
<dbReference type="PANTHER" id="PTHR21596">
    <property type="entry name" value="RIBONUCLEASE P SUBUNIT P38"/>
    <property type="match status" value="1"/>
</dbReference>
<accession>A0AAV7H2W5</accession>
<evidence type="ECO:0000256" key="3">
    <source>
        <dbReference type="SAM" id="Coils"/>
    </source>
</evidence>
<dbReference type="PANTHER" id="PTHR21596:SF3">
    <property type="entry name" value="FACTOR OF DNA METHYLATION 1-RELATED"/>
    <property type="match status" value="1"/>
</dbReference>
<evidence type="ECO:0000313" key="8">
    <source>
        <dbReference type="Proteomes" id="UP000775213"/>
    </source>
</evidence>
<evidence type="ECO:0000259" key="5">
    <source>
        <dbReference type="Pfam" id="PF03469"/>
    </source>
</evidence>
<evidence type="ECO:0000313" key="7">
    <source>
        <dbReference type="EMBL" id="KAH0462399.1"/>
    </source>
</evidence>
<feature type="domain" description="Factor of DNA methylation 1-5/IDN2" evidence="5">
    <location>
        <begin position="498"/>
        <end position="628"/>
    </location>
</feature>
<feature type="coiled-coil region" evidence="3">
    <location>
        <begin position="310"/>
        <end position="341"/>
    </location>
</feature>
<feature type="domain" description="Zinc finger-XS" evidence="6">
    <location>
        <begin position="54"/>
        <end position="93"/>
    </location>
</feature>
<dbReference type="Gene3D" id="3.30.70.2890">
    <property type="entry name" value="XS domain"/>
    <property type="match status" value="1"/>
</dbReference>
<keyword evidence="1 3" id="KW-0175">Coiled coil</keyword>
<gene>
    <name evidence="7" type="ORF">IEQ34_009974</name>
</gene>
<keyword evidence="8" id="KW-1185">Reference proteome</keyword>
<dbReference type="InterPro" id="IPR045177">
    <property type="entry name" value="FDM1-5/IDN2"/>
</dbReference>
<proteinExistence type="predicted"/>
<organism evidence="7 8">
    <name type="scientific">Dendrobium chrysotoxum</name>
    <name type="common">Orchid</name>
    <dbReference type="NCBI Taxonomy" id="161865"/>
    <lineage>
        <taxon>Eukaryota</taxon>
        <taxon>Viridiplantae</taxon>
        <taxon>Streptophyta</taxon>
        <taxon>Embryophyta</taxon>
        <taxon>Tracheophyta</taxon>
        <taxon>Spermatophyta</taxon>
        <taxon>Magnoliopsida</taxon>
        <taxon>Liliopsida</taxon>
        <taxon>Asparagales</taxon>
        <taxon>Orchidaceae</taxon>
        <taxon>Epidendroideae</taxon>
        <taxon>Malaxideae</taxon>
        <taxon>Dendrobiinae</taxon>
        <taxon>Dendrobium</taxon>
    </lineage>
</organism>
<keyword evidence="2" id="KW-0943">RNA-mediated gene silencing</keyword>
<dbReference type="InterPro" id="IPR005379">
    <property type="entry name" value="FDM1-5/IDN2_XH"/>
</dbReference>
<dbReference type="InterPro" id="IPR005381">
    <property type="entry name" value="Znf-XS_domain"/>
</dbReference>
<dbReference type="InterPro" id="IPR038588">
    <property type="entry name" value="XS_domain_sf"/>
</dbReference>
<feature type="coiled-coil region" evidence="3">
    <location>
        <begin position="366"/>
        <end position="459"/>
    </location>
</feature>
<sequence length="630" mass="73792">MRIFFQLYLLRMDYSSGDESDISDSQIPEQEDKAYSDLKYGKYKVKRSNGMYRCPFCLGKKKQDYHYKDLVQHSIGIGSSNRKAKVKANHLALSRYLEKYLTEKASPSVQLVSQNSSKTEQEELFVWPWMGILVNLFTEFNKDGKPVSLSGSKLKEQLSGFNPLKVHPQWSPMGPTGTAVVDFRKDWTGFKDALAFEKYFEARHLGKKDWNHQKHAAPDMYGWVARADDYESSGKVGEHLRRNGDLKTVSEISREENMKTKKLVANLANEIEVKNKNLHELEFKYNQTTMSLDKMMTDLKEMLHHAHNHSVNVIKENEKLREKLDSKRKELNFRFEELNNLVALTDTERRKLDDEKEKNAMISSSLELATMKQKEADERVSKLLEEQKREKDNSMRRVVELERELAAKQKLELEIEQLSGKIEVMKHMESEEDSIKKRMEEMQAELNEKIEEQQYLESLNSSLTSKHFESNTELQHARKQLIKGLRDILTDRTKIVIRRMGALDAKVFKDICKKKFPKEEADFKATLLCSEWEEHLKNPDWHPFKVITINDKEQEIIREDDEKLTSLKEQWGDVAYNAVKAALLELNEYNPSGRYVVPELWNLKEDRKASIGEVIEYVLQQWKLNKRKRP</sequence>
<name>A0AAV7H2W5_DENCH</name>
<dbReference type="GO" id="GO:0080188">
    <property type="term" value="P:gene silencing by siRNA-directed DNA methylation"/>
    <property type="evidence" value="ECO:0007669"/>
    <property type="project" value="InterPro"/>
</dbReference>
<dbReference type="Pfam" id="PF03470">
    <property type="entry name" value="zf-XS"/>
    <property type="match status" value="1"/>
</dbReference>
<protein>
    <submittedName>
        <fullName evidence="7">Uncharacterized protein</fullName>
    </submittedName>
</protein>
<evidence type="ECO:0000256" key="1">
    <source>
        <dbReference type="ARBA" id="ARBA00023054"/>
    </source>
</evidence>
<evidence type="ECO:0000256" key="2">
    <source>
        <dbReference type="ARBA" id="ARBA00023158"/>
    </source>
</evidence>
<evidence type="ECO:0000259" key="4">
    <source>
        <dbReference type="Pfam" id="PF03468"/>
    </source>
</evidence>
<reference evidence="7 8" key="1">
    <citation type="journal article" date="2021" name="Hortic Res">
        <title>Chromosome-scale assembly of the Dendrobium chrysotoxum genome enhances the understanding of orchid evolution.</title>
        <authorList>
            <person name="Zhang Y."/>
            <person name="Zhang G.Q."/>
            <person name="Zhang D."/>
            <person name="Liu X.D."/>
            <person name="Xu X.Y."/>
            <person name="Sun W.H."/>
            <person name="Yu X."/>
            <person name="Zhu X."/>
            <person name="Wang Z.W."/>
            <person name="Zhao X."/>
            <person name="Zhong W.Y."/>
            <person name="Chen H."/>
            <person name="Yin W.L."/>
            <person name="Huang T."/>
            <person name="Niu S.C."/>
            <person name="Liu Z.J."/>
        </authorList>
    </citation>
    <scope>NUCLEOTIDE SEQUENCE [LARGE SCALE GENOMIC DNA]</scope>
    <source>
        <strain evidence="7">Lindl</strain>
    </source>
</reference>
<dbReference type="Proteomes" id="UP000775213">
    <property type="component" value="Unassembled WGS sequence"/>
</dbReference>
<dbReference type="Pfam" id="PF03469">
    <property type="entry name" value="XH"/>
    <property type="match status" value="1"/>
</dbReference>
<dbReference type="CDD" id="cd12266">
    <property type="entry name" value="RRM_like_XS"/>
    <property type="match status" value="1"/>
</dbReference>
<comment type="caution">
    <text evidence="7">The sequence shown here is derived from an EMBL/GenBank/DDBJ whole genome shotgun (WGS) entry which is preliminary data.</text>
</comment>
<dbReference type="AlphaFoldDB" id="A0AAV7H2W5"/>
<dbReference type="EMBL" id="JAGFBR010000009">
    <property type="protein sequence ID" value="KAH0462399.1"/>
    <property type="molecule type" value="Genomic_DNA"/>
</dbReference>
<feature type="domain" description="XS" evidence="4">
    <location>
        <begin position="122"/>
        <end position="232"/>
    </location>
</feature>
<dbReference type="Pfam" id="PF03468">
    <property type="entry name" value="XS"/>
    <property type="match status" value="1"/>
</dbReference>